<dbReference type="AlphaFoldDB" id="A0A2M7T6T7"/>
<proteinExistence type="predicted"/>
<reference evidence="2" key="1">
    <citation type="submission" date="2017-09" db="EMBL/GenBank/DDBJ databases">
        <title>Depth-based differentiation of microbial function through sediment-hosted aquifers and enrichment of novel symbionts in the deep terrestrial subsurface.</title>
        <authorList>
            <person name="Probst A.J."/>
            <person name="Ladd B."/>
            <person name="Jarett J.K."/>
            <person name="Geller-Mcgrath D.E."/>
            <person name="Sieber C.M.K."/>
            <person name="Emerson J.B."/>
            <person name="Anantharaman K."/>
            <person name="Thomas B.C."/>
            <person name="Malmstrom R."/>
            <person name="Stieglmeier M."/>
            <person name="Klingl A."/>
            <person name="Woyke T."/>
            <person name="Ryan C.M."/>
            <person name="Banfield J.F."/>
        </authorList>
    </citation>
    <scope>NUCLEOTIDE SEQUENCE [LARGE SCALE GENOMIC DNA]</scope>
</reference>
<evidence type="ECO:0000313" key="2">
    <source>
        <dbReference type="Proteomes" id="UP000230956"/>
    </source>
</evidence>
<protein>
    <submittedName>
        <fullName evidence="1">Uncharacterized protein</fullName>
    </submittedName>
</protein>
<comment type="caution">
    <text evidence="1">The sequence shown here is derived from an EMBL/GenBank/DDBJ whole genome shotgun (WGS) entry which is preliminary data.</text>
</comment>
<evidence type="ECO:0000313" key="1">
    <source>
        <dbReference type="EMBL" id="PIZ36820.1"/>
    </source>
</evidence>
<gene>
    <name evidence="1" type="ORF">COY37_08015</name>
</gene>
<dbReference type="EMBL" id="PFNG01000186">
    <property type="protein sequence ID" value="PIZ36820.1"/>
    <property type="molecule type" value="Genomic_DNA"/>
</dbReference>
<name>A0A2M7T6T7_9ACTN</name>
<dbReference type="RefSeq" id="WP_287007280.1">
    <property type="nucleotide sequence ID" value="NZ_PFKS01000199.1"/>
</dbReference>
<sequence length="277" mass="31916">MIRFENDDNAYLSWLEMNPSGFVVNCERNPKPHYLMLHTASCRHISTSKRSNWTTNEYIKVCSMDMHELKKWAKGRVGGELQPCRCMKSPINPMHRQHSLQMNLPNLNTQNGYSDQIIAAYKQYRIARLDLLAHLELPSSNRDPLAEFSEWLVAFLVGGSLVNSRVQKGYDVIGPEGETIQVKYLANPKGKWVNEHRIYFSQEMDLYALVIFVDLEIAAALIFPKTSIGQVCQALRKRHPDQDVSLQLTQRDFNYITDNLQLFEALGVTDLLFWLPP</sequence>
<organism evidence="1 2">
    <name type="scientific">Candidatus Aquicultor secundus</name>
    <dbReference type="NCBI Taxonomy" id="1973895"/>
    <lineage>
        <taxon>Bacteria</taxon>
        <taxon>Bacillati</taxon>
        <taxon>Actinomycetota</taxon>
        <taxon>Candidatus Aquicultoria</taxon>
        <taxon>Candidatus Aquicultorales</taxon>
        <taxon>Candidatus Aquicultoraceae</taxon>
        <taxon>Candidatus Aquicultor</taxon>
    </lineage>
</organism>
<dbReference type="Proteomes" id="UP000230956">
    <property type="component" value="Unassembled WGS sequence"/>
</dbReference>
<accession>A0A2M7T6T7</accession>